<evidence type="ECO:0000313" key="1">
    <source>
        <dbReference type="EMBL" id="MVN85895.1"/>
    </source>
</evidence>
<gene>
    <name evidence="1" type="ORF">GO986_03850</name>
</gene>
<evidence type="ECO:0000313" key="2">
    <source>
        <dbReference type="Proteomes" id="UP000483286"/>
    </source>
</evidence>
<name>A0A7C9HY60_9DEIO</name>
<accession>A0A7C9HY60</accession>
<dbReference type="NCBIfam" id="TIGR03492">
    <property type="entry name" value="lipid-A-disaccharide synthase-related protein"/>
    <property type="match status" value="1"/>
</dbReference>
<dbReference type="PANTHER" id="PTHR39517">
    <property type="entry name" value="SLL0192 PROTEIN"/>
    <property type="match status" value="1"/>
</dbReference>
<protein>
    <submittedName>
        <fullName evidence="1">Lipid-A-disaccharide synthase</fullName>
    </submittedName>
</protein>
<proteinExistence type="predicted"/>
<dbReference type="RefSeq" id="WP_369409123.1">
    <property type="nucleotide sequence ID" value="NZ_WQLB01000003.1"/>
</dbReference>
<reference evidence="1 2" key="1">
    <citation type="submission" date="2019-12" db="EMBL/GenBank/DDBJ databases">
        <title>Deinococcus sp. HMF7620 Genome sequencing and assembly.</title>
        <authorList>
            <person name="Kang H."/>
            <person name="Kim H."/>
            <person name="Joh K."/>
        </authorList>
    </citation>
    <scope>NUCLEOTIDE SEQUENCE [LARGE SCALE GENOMIC DNA]</scope>
    <source>
        <strain evidence="1 2">HMF7620</strain>
    </source>
</reference>
<dbReference type="SUPFAM" id="SSF53756">
    <property type="entry name" value="UDP-Glycosyltransferase/glycogen phosphorylase"/>
    <property type="match status" value="1"/>
</dbReference>
<dbReference type="InterPro" id="IPR019994">
    <property type="entry name" value="Lipid-A-disac_synthase-rel_put"/>
</dbReference>
<dbReference type="Proteomes" id="UP000483286">
    <property type="component" value="Unassembled WGS sequence"/>
</dbReference>
<dbReference type="AlphaFoldDB" id="A0A7C9HY60"/>
<comment type="caution">
    <text evidence="1">The sequence shown here is derived from an EMBL/GenBank/DDBJ whole genome shotgun (WGS) entry which is preliminary data.</text>
</comment>
<keyword evidence="2" id="KW-1185">Reference proteome</keyword>
<sequence>MASTFRRTDATLLVSNGYAEDLIGARLARELARAGRGPVLALPLVGPGAAYAGTAELQGPHLALPSGGFPFGSLANLRADVQAGLLTVSLRQWAAARRLGGQVARVVVVGDTYALAVGTLAARVVARPAGRAAGPRLPLTHLQPLVSSFYAQGMTPAAHLRELNALGANLFMPWEVALARRARRVYTRDQPSAVHLARRGVNAAYRGGFAMDVLPEPERDLGPLLDGRLVLALLPGQRGDAAFSLPVMLEAAAQLPAWQAAVAFARPFAELPPLPGWTAGQVDEATLWLRRGETRVLVLRGAFSAVLHRAALALGTAGTANEQAAGLGVPVVGFPTPGPQYVAGFAARQTRLLGQALTVTAPTAQAVAAAVQSLGTDLTRFQAAQADGRARIGRPGALTAVAAELDEN</sequence>
<dbReference type="PANTHER" id="PTHR39517:SF1">
    <property type="entry name" value="LIPID-A-DISACCHARIDE SYNTHASE"/>
    <property type="match status" value="1"/>
</dbReference>
<organism evidence="1 2">
    <name type="scientific">Deinococcus arboris</name>
    <dbReference type="NCBI Taxonomy" id="2682977"/>
    <lineage>
        <taxon>Bacteria</taxon>
        <taxon>Thermotogati</taxon>
        <taxon>Deinococcota</taxon>
        <taxon>Deinococci</taxon>
        <taxon>Deinococcales</taxon>
        <taxon>Deinococcaceae</taxon>
        <taxon>Deinococcus</taxon>
    </lineage>
</organism>
<dbReference type="EMBL" id="WQLB01000003">
    <property type="protein sequence ID" value="MVN85895.1"/>
    <property type="molecule type" value="Genomic_DNA"/>
</dbReference>